<accession>A0A3L8PS51</accession>
<dbReference type="EMBL" id="QZEI01000102">
    <property type="protein sequence ID" value="RLV58064.1"/>
    <property type="molecule type" value="Genomic_DNA"/>
</dbReference>
<gene>
    <name evidence="1" type="ORF">D5018_19280</name>
</gene>
<dbReference type="Proteomes" id="UP000281474">
    <property type="component" value="Unassembled WGS sequence"/>
</dbReference>
<sequence length="88" mass="9827">MSMSDAAIRAYVKNSYECGLFDPNQPESELKVEDVVFTIQTLTSGKFKVIPLEKNTNNTAKAIEKFLNKPLPSAKSTVVEIGHYQTFN</sequence>
<dbReference type="AlphaFoldDB" id="A0A3L8PS51"/>
<evidence type="ECO:0000313" key="2">
    <source>
        <dbReference type="Proteomes" id="UP000281474"/>
    </source>
</evidence>
<comment type="caution">
    <text evidence="1">The sequence shown here is derived from an EMBL/GenBank/DDBJ whole genome shotgun (WGS) entry which is preliminary data.</text>
</comment>
<name>A0A3L8PS51_9GAMM</name>
<proteinExistence type="predicted"/>
<dbReference type="RefSeq" id="WP_121840616.1">
    <property type="nucleotide sequence ID" value="NZ_ML014851.1"/>
</dbReference>
<keyword evidence="2" id="KW-1185">Reference proteome</keyword>
<protein>
    <submittedName>
        <fullName evidence="1">Uncharacterized protein</fullName>
    </submittedName>
</protein>
<evidence type="ECO:0000313" key="1">
    <source>
        <dbReference type="EMBL" id="RLV58064.1"/>
    </source>
</evidence>
<reference evidence="1 2" key="1">
    <citation type="submission" date="2018-09" db="EMBL/GenBank/DDBJ databases">
        <title>Phylogeny of the Shewanellaceae, and recommendation for two new genera, Pseudoshewanella and Parashewanella.</title>
        <authorList>
            <person name="Wang G."/>
        </authorList>
    </citation>
    <scope>NUCLEOTIDE SEQUENCE [LARGE SCALE GENOMIC DNA]</scope>
    <source>
        <strain evidence="1 2">C51</strain>
    </source>
</reference>
<organism evidence="1 2">
    <name type="scientific">Parashewanella curva</name>
    <dbReference type="NCBI Taxonomy" id="2338552"/>
    <lineage>
        <taxon>Bacteria</taxon>
        <taxon>Pseudomonadati</taxon>
        <taxon>Pseudomonadota</taxon>
        <taxon>Gammaproteobacteria</taxon>
        <taxon>Alteromonadales</taxon>
        <taxon>Shewanellaceae</taxon>
        <taxon>Parashewanella</taxon>
    </lineage>
</organism>